<dbReference type="PANTHER" id="PTHR45023:SF14">
    <property type="entry name" value="GLUTATHIONE TRANSFERASE"/>
    <property type="match status" value="1"/>
</dbReference>
<accession>A0ABQ5DE17</accession>
<protein>
    <recommendedName>
        <fullName evidence="3">Myb/SANT-like domain-containing protein</fullName>
    </recommendedName>
</protein>
<organism evidence="1 2">
    <name type="scientific">Tanacetum coccineum</name>
    <dbReference type="NCBI Taxonomy" id="301880"/>
    <lineage>
        <taxon>Eukaryota</taxon>
        <taxon>Viridiplantae</taxon>
        <taxon>Streptophyta</taxon>
        <taxon>Embryophyta</taxon>
        <taxon>Tracheophyta</taxon>
        <taxon>Spermatophyta</taxon>
        <taxon>Magnoliopsida</taxon>
        <taxon>eudicotyledons</taxon>
        <taxon>Gunneridae</taxon>
        <taxon>Pentapetalae</taxon>
        <taxon>asterids</taxon>
        <taxon>campanulids</taxon>
        <taxon>Asterales</taxon>
        <taxon>Asteraceae</taxon>
        <taxon>Asteroideae</taxon>
        <taxon>Anthemideae</taxon>
        <taxon>Anthemidinae</taxon>
        <taxon>Tanacetum</taxon>
    </lineage>
</organism>
<reference evidence="1" key="1">
    <citation type="journal article" date="2022" name="Int. J. Mol. Sci.">
        <title>Draft Genome of Tanacetum Coccineum: Genomic Comparison of Closely Related Tanacetum-Family Plants.</title>
        <authorList>
            <person name="Yamashiro T."/>
            <person name="Shiraishi A."/>
            <person name="Nakayama K."/>
            <person name="Satake H."/>
        </authorList>
    </citation>
    <scope>NUCLEOTIDE SEQUENCE</scope>
</reference>
<dbReference type="Proteomes" id="UP001151760">
    <property type="component" value="Unassembled WGS sequence"/>
</dbReference>
<keyword evidence="2" id="KW-1185">Reference proteome</keyword>
<evidence type="ECO:0008006" key="3">
    <source>
        <dbReference type="Google" id="ProtNLM"/>
    </source>
</evidence>
<proteinExistence type="predicted"/>
<evidence type="ECO:0000313" key="1">
    <source>
        <dbReference type="EMBL" id="GJT35079.1"/>
    </source>
</evidence>
<reference evidence="1" key="2">
    <citation type="submission" date="2022-01" db="EMBL/GenBank/DDBJ databases">
        <authorList>
            <person name="Yamashiro T."/>
            <person name="Shiraishi A."/>
            <person name="Satake H."/>
            <person name="Nakayama K."/>
        </authorList>
    </citation>
    <scope>NUCLEOTIDE SEQUENCE</scope>
</reference>
<evidence type="ECO:0000313" key="2">
    <source>
        <dbReference type="Proteomes" id="UP001151760"/>
    </source>
</evidence>
<dbReference type="PANTHER" id="PTHR45023">
    <property type="match status" value="1"/>
</dbReference>
<sequence length="147" mass="16918">MASSSNRRGKANTTRPWTTAEEITLCTAWCNTMETYGSRDITKKGFWEDVFDNFEKDMGGTIREYDAIVSKWKNSIRPKVAAFSVVYDGVQRMDENGSSDLVLFQNALAEFQTVYGHPFTMVACWRILKNHPAWTEIEVPTYQQRNN</sequence>
<comment type="caution">
    <text evidence="1">The sequence shown here is derived from an EMBL/GenBank/DDBJ whole genome shotgun (WGS) entry which is preliminary data.</text>
</comment>
<name>A0ABQ5DE17_9ASTR</name>
<dbReference type="EMBL" id="BQNB010015019">
    <property type="protein sequence ID" value="GJT35079.1"/>
    <property type="molecule type" value="Genomic_DNA"/>
</dbReference>
<gene>
    <name evidence="1" type="ORF">Tco_0925498</name>
</gene>